<evidence type="ECO:0000313" key="1">
    <source>
        <dbReference type="Proteomes" id="UP000095286"/>
    </source>
</evidence>
<name>A0AC35TYK5_9BILA</name>
<protein>
    <submittedName>
        <fullName evidence="2">Arginine--tRNA ligase</fullName>
    </submittedName>
</protein>
<reference evidence="2" key="1">
    <citation type="submission" date="2016-11" db="UniProtKB">
        <authorList>
            <consortium name="WormBaseParasite"/>
        </authorList>
    </citation>
    <scope>IDENTIFICATION</scope>
    <source>
        <strain evidence="2">KR3021</strain>
    </source>
</reference>
<accession>A0AC35TYK5</accession>
<proteinExistence type="predicted"/>
<sequence>MSTEPTLKPEQEQRVLEKNLEQCTAKYQKLLKLHEDILQDKMSEDVLDRFSNLKKAVTDNEKLQYRIKTLKRSIAEQKTINETRGPQLGEKKYREAPPGTGKAEAELTKKGGNKEAAAGSSKDAKPAKPVKAFSAPQKSGKKLNYVKVIEHGDSILVQLKSIFNSVVAKQFPGVTLEVNSVVETLPKFADYQFNGAMVIQNLLKAKGQVFKPVEIAAKIKAAVPENDLIEKMEVAGPGFLNIFLKKDFIGKRIANILQNGINIPKIEKKHAVIDFSSPNIAKEMHVGHLRSTIIGESICRLLEYVGFSTLRLNHIGDWGTQFGMLIAHLQEKFPNFLNETPEVGDLQTFYKESKKRFDEDGEFKARAYECVVKLQSRDDTIIKAWTIVTDVSRRSLNKMYKRLDITLNERGESFYQDLMGKVVTELHATGKLIEEEGRKVLFPTDCSVPLTIVKSDGGYTYDTSDMAALQHRLEVEKGEWLIYVIDAGQSLHMETVFAGARDLGWYDEKEKRIEHIAFGLVLGEDGKKFKTRSGETIKLNDLLDEAVKRAADKLIEKGRNNEMSPEQMIAAQESVGYGCVKYADLSNNRNSDYTFSYDRMLEDKGNTAVYLLYAYARICSIARNVDIEKVKCTKLNLCLETGHCPLDHPSEFKLAKQIMKFSDVLLSCLDTLLPHQLCEYTYNLATVFNDFYKDCYIIQTDKDGKKEFHENRLALCKVTKIVMDSCFKIIGLNPVDKM</sequence>
<organism evidence="1 2">
    <name type="scientific">Rhabditophanes sp. KR3021</name>
    <dbReference type="NCBI Taxonomy" id="114890"/>
    <lineage>
        <taxon>Eukaryota</taxon>
        <taxon>Metazoa</taxon>
        <taxon>Ecdysozoa</taxon>
        <taxon>Nematoda</taxon>
        <taxon>Chromadorea</taxon>
        <taxon>Rhabditida</taxon>
        <taxon>Tylenchina</taxon>
        <taxon>Panagrolaimomorpha</taxon>
        <taxon>Strongyloidoidea</taxon>
        <taxon>Alloionematidae</taxon>
        <taxon>Rhabditophanes</taxon>
    </lineage>
</organism>
<dbReference type="Proteomes" id="UP000095286">
    <property type="component" value="Unplaced"/>
</dbReference>
<dbReference type="WBParaSite" id="RSKR_0000564000.1">
    <property type="protein sequence ID" value="RSKR_0000564000.1"/>
    <property type="gene ID" value="RSKR_0000564000"/>
</dbReference>
<evidence type="ECO:0000313" key="2">
    <source>
        <dbReference type="WBParaSite" id="RSKR_0000564000.1"/>
    </source>
</evidence>